<dbReference type="InterPro" id="IPR051173">
    <property type="entry name" value="Ca_channel_alpha-2/delta"/>
</dbReference>
<reference evidence="1" key="1">
    <citation type="submission" date="2021-03" db="EMBL/GenBank/DDBJ databases">
        <authorList>
            <person name="Bekaert M."/>
        </authorList>
    </citation>
    <scope>NUCLEOTIDE SEQUENCE</scope>
</reference>
<accession>A0A8S3RUU8</accession>
<sequence>MCTDVKISELLTEVEYFSEDEYSYAFMIDGLGRVLMHPLLPNAAVVKSTEDPGGMGKKTLTKFLTKPHGKLVNDGSRDVSLTAYFYWGSIPQSNLSLCVVLVDESYSEIDESQFQLSDADLPNVFMYHNRSLLKDSFSDCKFYSRRVTSDRSSVKFSQSAFQNPFQYLDRDETAEDVTNYGNYLTRQKLTNPGFKSAIRSAVWATYAAEQYWKSHPVRFVSWRHIGTKDKNLSWSFIAETS</sequence>
<evidence type="ECO:0000313" key="2">
    <source>
        <dbReference type="Proteomes" id="UP000683360"/>
    </source>
</evidence>
<evidence type="ECO:0000313" key="1">
    <source>
        <dbReference type="EMBL" id="CAG2212336.1"/>
    </source>
</evidence>
<dbReference type="PANTHER" id="PTHR10166">
    <property type="entry name" value="VOLTAGE-DEPENDENT CALCIUM CHANNEL SUBUNIT ALPHA-2/DELTA-RELATED"/>
    <property type="match status" value="1"/>
</dbReference>
<dbReference type="GO" id="GO:0005891">
    <property type="term" value="C:voltage-gated calcium channel complex"/>
    <property type="evidence" value="ECO:0007669"/>
    <property type="project" value="TreeGrafter"/>
</dbReference>
<protein>
    <submittedName>
        <fullName evidence="1">Uncharacterized protein</fullName>
    </submittedName>
</protein>
<comment type="caution">
    <text evidence="1">The sequence shown here is derived from an EMBL/GenBank/DDBJ whole genome shotgun (WGS) entry which is preliminary data.</text>
</comment>
<dbReference type="EMBL" id="CAJPWZ010001295">
    <property type="protein sequence ID" value="CAG2212336.1"/>
    <property type="molecule type" value="Genomic_DNA"/>
</dbReference>
<organism evidence="1 2">
    <name type="scientific">Mytilus edulis</name>
    <name type="common">Blue mussel</name>
    <dbReference type="NCBI Taxonomy" id="6550"/>
    <lineage>
        <taxon>Eukaryota</taxon>
        <taxon>Metazoa</taxon>
        <taxon>Spiralia</taxon>
        <taxon>Lophotrochozoa</taxon>
        <taxon>Mollusca</taxon>
        <taxon>Bivalvia</taxon>
        <taxon>Autobranchia</taxon>
        <taxon>Pteriomorphia</taxon>
        <taxon>Mytilida</taxon>
        <taxon>Mytiloidea</taxon>
        <taxon>Mytilidae</taxon>
        <taxon>Mytilinae</taxon>
        <taxon>Mytilus</taxon>
    </lineage>
</organism>
<keyword evidence="2" id="KW-1185">Reference proteome</keyword>
<dbReference type="Gene3D" id="3.30.450.20">
    <property type="entry name" value="PAS domain"/>
    <property type="match status" value="1"/>
</dbReference>
<dbReference type="PANTHER" id="PTHR10166:SF66">
    <property type="entry name" value="VWFA AND CACHE DOMAIN-CONTAINING PROTEIN CG16868"/>
    <property type="match status" value="1"/>
</dbReference>
<gene>
    <name evidence="1" type="ORF">MEDL_26309</name>
</gene>
<dbReference type="OrthoDB" id="10009339at2759"/>
<dbReference type="GO" id="GO:0005245">
    <property type="term" value="F:voltage-gated calcium channel activity"/>
    <property type="evidence" value="ECO:0007669"/>
    <property type="project" value="TreeGrafter"/>
</dbReference>
<name>A0A8S3RUU8_MYTED</name>
<proteinExistence type="predicted"/>
<dbReference type="Proteomes" id="UP000683360">
    <property type="component" value="Unassembled WGS sequence"/>
</dbReference>
<dbReference type="AlphaFoldDB" id="A0A8S3RUU8"/>